<dbReference type="GO" id="GO:0042797">
    <property type="term" value="P:tRNA transcription by RNA polymerase III"/>
    <property type="evidence" value="ECO:0007669"/>
    <property type="project" value="TreeGrafter"/>
</dbReference>
<accession>A0A5J6VMR3</accession>
<feature type="region of interest" description="Disordered" evidence="3">
    <location>
        <begin position="50"/>
        <end position="91"/>
    </location>
</feature>
<dbReference type="GO" id="GO:0000428">
    <property type="term" value="C:DNA-directed RNA polymerase complex"/>
    <property type="evidence" value="ECO:0007669"/>
    <property type="project" value="UniProtKB-KW"/>
</dbReference>
<evidence type="ECO:0000313" key="4">
    <source>
        <dbReference type="EMBL" id="QFG75188.1"/>
    </source>
</evidence>
<dbReference type="InterPro" id="IPR006110">
    <property type="entry name" value="Pol_omega/Rpo6/RPB6"/>
</dbReference>
<dbReference type="PANTHER" id="PTHR47227:SF5">
    <property type="entry name" value="DNA-DIRECTED RNA POLYMERASES I, II, AND III SUBUNIT RPABC2"/>
    <property type="match status" value="1"/>
</dbReference>
<dbReference type="InterPro" id="IPR020708">
    <property type="entry name" value="DNA-dir_RNA_polK_14-18kDa_CS"/>
</dbReference>
<dbReference type="EMBL" id="MN448302">
    <property type="protein sequence ID" value="QFG75188.1"/>
    <property type="molecule type" value="Genomic_DNA"/>
</dbReference>
<keyword evidence="1" id="KW-0240">DNA-directed RNA polymerase</keyword>
<evidence type="ECO:0000256" key="2">
    <source>
        <dbReference type="ARBA" id="ARBA00023163"/>
    </source>
</evidence>
<feature type="compositionally biased region" description="Acidic residues" evidence="3">
    <location>
        <begin position="56"/>
        <end position="68"/>
    </location>
</feature>
<protein>
    <recommendedName>
        <fullName evidence="5">RNA polymerase Rpb6</fullName>
    </recommendedName>
</protein>
<proteinExistence type="predicted"/>
<dbReference type="Pfam" id="PF01192">
    <property type="entry name" value="RNA_pol_Rpb6"/>
    <property type="match status" value="1"/>
</dbReference>
<evidence type="ECO:0008006" key="5">
    <source>
        <dbReference type="Google" id="ProtNLM"/>
    </source>
</evidence>
<keyword evidence="2" id="KW-0804">Transcription</keyword>
<dbReference type="GO" id="GO:0003677">
    <property type="term" value="F:DNA binding"/>
    <property type="evidence" value="ECO:0007669"/>
    <property type="project" value="InterPro"/>
</dbReference>
<name>A0A5J6VMR3_9VIRU</name>
<dbReference type="InterPro" id="IPR036161">
    <property type="entry name" value="RPB6/omega-like_sf"/>
</dbReference>
<dbReference type="GO" id="GO:0006366">
    <property type="term" value="P:transcription by RNA polymerase II"/>
    <property type="evidence" value="ECO:0007669"/>
    <property type="project" value="TreeGrafter"/>
</dbReference>
<dbReference type="PROSITE" id="PS01111">
    <property type="entry name" value="RNA_POL_K_14KD"/>
    <property type="match status" value="1"/>
</dbReference>
<sequence>MDYLTLKLNININYLYILNMDTSSSMLPIKKEADDDVESIASIDSDNLSIHSDNTDFSDVEIESDDDPQADKSDTEVEPDDEDNTPAANIQTIPENPNIIEQSLKATTNFTNYASDSDEDEDEFYKFDKSSITDDIANYHTNLNEYNNDEIEKLSVYDPEKTDDIFHKTLPILTKYEKTRILGYRAKQISLGNKPFIDVPDGLIDGYEIAKLELKEKKIPFIIKRPLPNGRNEFWKVSDLEIFS</sequence>
<dbReference type="GO" id="GO:0003899">
    <property type="term" value="F:DNA-directed RNA polymerase activity"/>
    <property type="evidence" value="ECO:0007669"/>
    <property type="project" value="InterPro"/>
</dbReference>
<dbReference type="Gene3D" id="3.90.940.10">
    <property type="match status" value="1"/>
</dbReference>
<dbReference type="GO" id="GO:0006360">
    <property type="term" value="P:transcription by RNA polymerase I"/>
    <property type="evidence" value="ECO:0007669"/>
    <property type="project" value="TreeGrafter"/>
</dbReference>
<evidence type="ECO:0000256" key="1">
    <source>
        <dbReference type="ARBA" id="ARBA00022478"/>
    </source>
</evidence>
<dbReference type="SUPFAM" id="SSF63562">
    <property type="entry name" value="RPB6/omega subunit-like"/>
    <property type="match status" value="1"/>
</dbReference>
<dbReference type="PANTHER" id="PTHR47227">
    <property type="entry name" value="DNA-DIRECTED RNA POLYMERASE SUBUNIT K"/>
    <property type="match status" value="1"/>
</dbReference>
<organism evidence="4">
    <name type="scientific">Megaviridae environmental sample</name>
    <dbReference type="NCBI Taxonomy" id="1737588"/>
    <lineage>
        <taxon>Viruses</taxon>
        <taxon>Varidnaviria</taxon>
        <taxon>Bamfordvirae</taxon>
        <taxon>Nucleocytoviricota</taxon>
        <taxon>Megaviricetes</taxon>
        <taxon>Imitervirales</taxon>
        <taxon>Mimiviridae</taxon>
        <taxon>environmental samples</taxon>
    </lineage>
</organism>
<evidence type="ECO:0000256" key="3">
    <source>
        <dbReference type="SAM" id="MobiDB-lite"/>
    </source>
</evidence>
<reference evidence="4" key="1">
    <citation type="journal article" date="2019" name="Philos. Trans. R. Soc. Lond., B, Biol. Sci.">
        <title>Targeted metagenomic recovery of four divergent viruses reveals shared and distinctive characteristics of giant viruses of marine eukaryotes.</title>
        <authorList>
            <person name="Needham D.M."/>
            <person name="Poirier C."/>
            <person name="Hehenberger E."/>
            <person name="Jimenez V."/>
            <person name="Swalwell J.E."/>
            <person name="Santoro A.E."/>
            <person name="Worden A.Z."/>
        </authorList>
    </citation>
    <scope>NUCLEOTIDE SEQUENCE</scope>
    <source>
        <strain evidence="4">OPacV-421</strain>
    </source>
</reference>